<dbReference type="Proteomes" id="UP000188879">
    <property type="component" value="Unassembled WGS sequence"/>
</dbReference>
<keyword evidence="3" id="KW-1185">Reference proteome</keyword>
<name>A0A1V2H7I9_9PROT</name>
<dbReference type="AlphaFoldDB" id="A0A1V2H7I9"/>
<comment type="caution">
    <text evidence="2">The sequence shown here is derived from an EMBL/GenBank/DDBJ whole genome shotgun (WGS) entry which is preliminary data.</text>
</comment>
<proteinExistence type="predicted"/>
<evidence type="ECO:0000256" key="1">
    <source>
        <dbReference type="SAM" id="MobiDB-lite"/>
    </source>
</evidence>
<protein>
    <submittedName>
        <fullName evidence="2">Uncharacterized protein</fullName>
    </submittedName>
</protein>
<reference evidence="2 3" key="1">
    <citation type="submission" date="2016-10" db="EMBL/GenBank/DDBJ databases">
        <title>Draft Genome sequence of Roseomonas sp. strain M3.</title>
        <authorList>
            <person name="Subhash Y."/>
            <person name="Lee S."/>
        </authorList>
    </citation>
    <scope>NUCLEOTIDE SEQUENCE [LARGE SCALE GENOMIC DNA]</scope>
    <source>
        <strain evidence="2 3">M3</strain>
    </source>
</reference>
<evidence type="ECO:0000313" key="2">
    <source>
        <dbReference type="EMBL" id="ONG58807.1"/>
    </source>
</evidence>
<feature type="compositionally biased region" description="Basic and acidic residues" evidence="1">
    <location>
        <begin position="12"/>
        <end position="25"/>
    </location>
</feature>
<gene>
    <name evidence="2" type="ORF">BKE38_01885</name>
</gene>
<sequence>MYTVMRLQPNDGTDREYRVRSQSDGHERIVRESQFSGMSEVWPFWPLPTSQTGTRPETALIREGSVRQFITTVRKEP</sequence>
<evidence type="ECO:0000313" key="3">
    <source>
        <dbReference type="Proteomes" id="UP000188879"/>
    </source>
</evidence>
<organism evidence="2 3">
    <name type="scientific">Teichococcus deserti</name>
    <dbReference type="NCBI Taxonomy" id="1817963"/>
    <lineage>
        <taxon>Bacteria</taxon>
        <taxon>Pseudomonadati</taxon>
        <taxon>Pseudomonadota</taxon>
        <taxon>Alphaproteobacteria</taxon>
        <taxon>Acetobacterales</taxon>
        <taxon>Roseomonadaceae</taxon>
        <taxon>Roseomonas</taxon>
    </lineage>
</organism>
<dbReference type="EMBL" id="MLCO01000012">
    <property type="protein sequence ID" value="ONG58807.1"/>
    <property type="molecule type" value="Genomic_DNA"/>
</dbReference>
<feature type="region of interest" description="Disordered" evidence="1">
    <location>
        <begin position="1"/>
        <end position="25"/>
    </location>
</feature>
<accession>A0A1V2H7I9</accession>